<name>A0A0F8Z3Z3_9ZZZZ</name>
<gene>
    <name evidence="1" type="ORF">LCGC14_2743050</name>
</gene>
<dbReference type="AlphaFoldDB" id="A0A0F8Z3Z3"/>
<protein>
    <submittedName>
        <fullName evidence="1">Uncharacterized protein</fullName>
    </submittedName>
</protein>
<proteinExistence type="predicted"/>
<dbReference type="EMBL" id="LAZR01049947">
    <property type="protein sequence ID" value="KKK88448.1"/>
    <property type="molecule type" value="Genomic_DNA"/>
</dbReference>
<sequence>MRIDVKFDQSKLKARTLREAKRLAFNTAQALNETIKEIQIAERINLERKFTLRRSTFMHRLIKIFHFASARKGRAFAEIGIDNKKRVLLSQFEKGGVKKPVKGATVAVPITGEAARPRFAEPVVERFAFRRLRLRKRKTKGGARFAGRLGTYIVPGVGVFHRVTQGVKQKAQILYAFVSRPRLDPILEFRKIAERTFRREWPEQVKRAFRKP</sequence>
<accession>A0A0F8Z3Z3</accession>
<comment type="caution">
    <text evidence="1">The sequence shown here is derived from an EMBL/GenBank/DDBJ whole genome shotgun (WGS) entry which is preliminary data.</text>
</comment>
<reference evidence="1" key="1">
    <citation type="journal article" date="2015" name="Nature">
        <title>Complex archaea that bridge the gap between prokaryotes and eukaryotes.</title>
        <authorList>
            <person name="Spang A."/>
            <person name="Saw J.H."/>
            <person name="Jorgensen S.L."/>
            <person name="Zaremba-Niedzwiedzka K."/>
            <person name="Martijn J."/>
            <person name="Lind A.E."/>
            <person name="van Eijk R."/>
            <person name="Schleper C."/>
            <person name="Guy L."/>
            <person name="Ettema T.J."/>
        </authorList>
    </citation>
    <scope>NUCLEOTIDE SEQUENCE</scope>
</reference>
<organism evidence="1">
    <name type="scientific">marine sediment metagenome</name>
    <dbReference type="NCBI Taxonomy" id="412755"/>
    <lineage>
        <taxon>unclassified sequences</taxon>
        <taxon>metagenomes</taxon>
        <taxon>ecological metagenomes</taxon>
    </lineage>
</organism>
<evidence type="ECO:0000313" key="1">
    <source>
        <dbReference type="EMBL" id="KKK88448.1"/>
    </source>
</evidence>